<dbReference type="SUPFAM" id="SSF46689">
    <property type="entry name" value="Homeodomain-like"/>
    <property type="match status" value="1"/>
</dbReference>
<comment type="subcellular location">
    <subcellularLocation>
        <location evidence="1 5 6">Nucleus</location>
    </subcellularLocation>
</comment>
<dbReference type="Gene3D" id="1.10.10.60">
    <property type="entry name" value="Homeodomain-like"/>
    <property type="match status" value="1"/>
</dbReference>
<gene>
    <name evidence="9" type="ORF">SPPG_05338</name>
</gene>
<evidence type="ECO:0000256" key="7">
    <source>
        <dbReference type="SAM" id="MobiDB-lite"/>
    </source>
</evidence>
<dbReference type="InterPro" id="IPR017970">
    <property type="entry name" value="Homeobox_CS"/>
</dbReference>
<organism evidence="9 10">
    <name type="scientific">Spizellomyces punctatus (strain DAOM BR117)</name>
    <dbReference type="NCBI Taxonomy" id="645134"/>
    <lineage>
        <taxon>Eukaryota</taxon>
        <taxon>Fungi</taxon>
        <taxon>Fungi incertae sedis</taxon>
        <taxon>Chytridiomycota</taxon>
        <taxon>Chytridiomycota incertae sedis</taxon>
        <taxon>Chytridiomycetes</taxon>
        <taxon>Spizellomycetales</taxon>
        <taxon>Spizellomycetaceae</taxon>
        <taxon>Spizellomyces</taxon>
    </lineage>
</organism>
<evidence type="ECO:0000313" key="9">
    <source>
        <dbReference type="EMBL" id="KNC99964.1"/>
    </source>
</evidence>
<keyword evidence="3 5" id="KW-0371">Homeobox</keyword>
<keyword evidence="4 5" id="KW-0539">Nucleus</keyword>
<evidence type="ECO:0000256" key="5">
    <source>
        <dbReference type="PROSITE-ProRule" id="PRU00108"/>
    </source>
</evidence>
<dbReference type="InParanoid" id="A0A0L0HGC8"/>
<feature type="DNA-binding region" description="Homeobox" evidence="5">
    <location>
        <begin position="137"/>
        <end position="197"/>
    </location>
</feature>
<dbReference type="OrthoDB" id="6159439at2759"/>
<dbReference type="PANTHER" id="PTHR24324">
    <property type="entry name" value="HOMEOBOX PROTEIN HHEX"/>
    <property type="match status" value="1"/>
</dbReference>
<evidence type="ECO:0000259" key="8">
    <source>
        <dbReference type="PROSITE" id="PS50071"/>
    </source>
</evidence>
<dbReference type="PANTHER" id="PTHR24324:SF5">
    <property type="entry name" value="HEMATOPOIETICALLY-EXPRESSED HOMEOBOX PROTEIN HHEX"/>
    <property type="match status" value="1"/>
</dbReference>
<dbReference type="GO" id="GO:0000981">
    <property type="term" value="F:DNA-binding transcription factor activity, RNA polymerase II-specific"/>
    <property type="evidence" value="ECO:0007669"/>
    <property type="project" value="InterPro"/>
</dbReference>
<dbReference type="SMART" id="SM00389">
    <property type="entry name" value="HOX"/>
    <property type="match status" value="1"/>
</dbReference>
<evidence type="ECO:0000256" key="1">
    <source>
        <dbReference type="ARBA" id="ARBA00004123"/>
    </source>
</evidence>
<feature type="region of interest" description="Disordered" evidence="7">
    <location>
        <begin position="29"/>
        <end position="109"/>
    </location>
</feature>
<dbReference type="GO" id="GO:0030154">
    <property type="term" value="P:cell differentiation"/>
    <property type="evidence" value="ECO:0007669"/>
    <property type="project" value="TreeGrafter"/>
</dbReference>
<keyword evidence="2 5" id="KW-0238">DNA-binding</keyword>
<dbReference type="GeneID" id="27688720"/>
<evidence type="ECO:0000313" key="10">
    <source>
        <dbReference type="Proteomes" id="UP000053201"/>
    </source>
</evidence>
<proteinExistence type="predicted"/>
<dbReference type="Proteomes" id="UP000053201">
    <property type="component" value="Unassembled WGS sequence"/>
</dbReference>
<protein>
    <recommendedName>
        <fullName evidence="8">Homeobox domain-containing protein</fullName>
    </recommendedName>
</protein>
<dbReference type="PROSITE" id="PS00027">
    <property type="entry name" value="HOMEOBOX_1"/>
    <property type="match status" value="1"/>
</dbReference>
<name>A0A0L0HGC8_SPIPD</name>
<feature type="compositionally biased region" description="Low complexity" evidence="7">
    <location>
        <begin position="80"/>
        <end position="92"/>
    </location>
</feature>
<dbReference type="CDD" id="cd00086">
    <property type="entry name" value="homeodomain"/>
    <property type="match status" value="1"/>
</dbReference>
<keyword evidence="10" id="KW-1185">Reference proteome</keyword>
<evidence type="ECO:0000256" key="4">
    <source>
        <dbReference type="ARBA" id="ARBA00023242"/>
    </source>
</evidence>
<evidence type="ECO:0000256" key="3">
    <source>
        <dbReference type="ARBA" id="ARBA00023155"/>
    </source>
</evidence>
<dbReference type="AlphaFoldDB" id="A0A0L0HGC8"/>
<dbReference type="GO" id="GO:0005634">
    <property type="term" value="C:nucleus"/>
    <property type="evidence" value="ECO:0007669"/>
    <property type="project" value="UniProtKB-SubCell"/>
</dbReference>
<evidence type="ECO:0000256" key="6">
    <source>
        <dbReference type="RuleBase" id="RU000682"/>
    </source>
</evidence>
<dbReference type="InterPro" id="IPR001356">
    <property type="entry name" value="HD"/>
</dbReference>
<dbReference type="Pfam" id="PF00046">
    <property type="entry name" value="Homeodomain"/>
    <property type="match status" value="1"/>
</dbReference>
<sequence length="439" mass="47342">MYSRAHHPAHIHIPSTAFSPYTSGPYTAPVGGSHPPGQPYFEIPVSIPPSPALSESSLPLPSPSPTASPSPQIGPNRHLASGASASNAVNSGHRPSSRDAINADKPIEASAGPQSLTFVLSTMEDVAEQIQREESAPKKRRLKTKDWQRDILIRVFETETTMPDPERRKEISDVVRMSPRAVQVWFQNRRAKVRAEANRSGSGIPAARSLAELPVQSIPGGDGVEAYHQASLQGGDMQISGKPVASDAAGDLLAQQQIASSIRIVEPSRMHVPLQGGISARYGPMSHSDVPSHTVPYSSPSPMYNTSEDCSTYHDPDRANLSPESHFQVTPDRTHPSPRQGLASGHYLLPMPPRRAISLDSSFHVYPLTNTSSVAPRPISSSGYSPIPHLGDTFSTFGSSNPHQLVGVAAPQMMYQNSRNASPVMVNQDYLEQSAYPQN</sequence>
<dbReference type="PROSITE" id="PS50071">
    <property type="entry name" value="HOMEOBOX_2"/>
    <property type="match status" value="1"/>
</dbReference>
<evidence type="ECO:0000256" key="2">
    <source>
        <dbReference type="ARBA" id="ARBA00023125"/>
    </source>
</evidence>
<dbReference type="VEuPathDB" id="FungiDB:SPPG_05338"/>
<dbReference type="RefSeq" id="XP_016608004.1">
    <property type="nucleotide sequence ID" value="XM_016753557.1"/>
</dbReference>
<dbReference type="EMBL" id="KQ257457">
    <property type="protein sequence ID" value="KNC99964.1"/>
    <property type="molecule type" value="Genomic_DNA"/>
</dbReference>
<dbReference type="GO" id="GO:0000978">
    <property type="term" value="F:RNA polymerase II cis-regulatory region sequence-specific DNA binding"/>
    <property type="evidence" value="ECO:0007669"/>
    <property type="project" value="TreeGrafter"/>
</dbReference>
<reference evidence="9 10" key="1">
    <citation type="submission" date="2009-08" db="EMBL/GenBank/DDBJ databases">
        <title>The Genome Sequence of Spizellomyces punctatus strain DAOM BR117.</title>
        <authorList>
            <consortium name="The Broad Institute Genome Sequencing Platform"/>
            <person name="Russ C."/>
            <person name="Cuomo C."/>
            <person name="Shea T."/>
            <person name="Young S.K."/>
            <person name="Zeng Q."/>
            <person name="Koehrsen M."/>
            <person name="Haas B."/>
            <person name="Borodovsky M."/>
            <person name="Guigo R."/>
            <person name="Alvarado L."/>
            <person name="Berlin A."/>
            <person name="Bochicchio J."/>
            <person name="Borenstein D."/>
            <person name="Chapman S."/>
            <person name="Chen Z."/>
            <person name="Engels R."/>
            <person name="Freedman E."/>
            <person name="Gellesch M."/>
            <person name="Goldberg J."/>
            <person name="Griggs A."/>
            <person name="Gujja S."/>
            <person name="Heiman D."/>
            <person name="Hepburn T."/>
            <person name="Howarth C."/>
            <person name="Jen D."/>
            <person name="Larson L."/>
            <person name="Lewis B."/>
            <person name="Mehta T."/>
            <person name="Park D."/>
            <person name="Pearson M."/>
            <person name="Roberts A."/>
            <person name="Saif S."/>
            <person name="Shenoy N."/>
            <person name="Sisk P."/>
            <person name="Stolte C."/>
            <person name="Sykes S."/>
            <person name="Thomson T."/>
            <person name="Walk T."/>
            <person name="White J."/>
            <person name="Yandava C."/>
            <person name="Burger G."/>
            <person name="Gray M.W."/>
            <person name="Holland P.W.H."/>
            <person name="King N."/>
            <person name="Lang F.B.F."/>
            <person name="Roger A.J."/>
            <person name="Ruiz-Trillo I."/>
            <person name="Lander E."/>
            <person name="Nusbaum C."/>
        </authorList>
    </citation>
    <scope>NUCLEOTIDE SEQUENCE [LARGE SCALE GENOMIC DNA]</scope>
    <source>
        <strain evidence="9 10">DAOM BR117</strain>
    </source>
</reference>
<dbReference type="OMA" id="QERDEYP"/>
<feature type="domain" description="Homeobox" evidence="8">
    <location>
        <begin position="135"/>
        <end position="196"/>
    </location>
</feature>
<dbReference type="InterPro" id="IPR009057">
    <property type="entry name" value="Homeodomain-like_sf"/>
</dbReference>
<accession>A0A0L0HGC8</accession>
<dbReference type="InterPro" id="IPR051000">
    <property type="entry name" value="Homeobox_DNA-bind_prot"/>
</dbReference>